<dbReference type="PROSITE" id="PS51225">
    <property type="entry name" value="MARVEL"/>
    <property type="match status" value="1"/>
</dbReference>
<feature type="transmembrane region" description="Helical" evidence="9">
    <location>
        <begin position="199"/>
        <end position="219"/>
    </location>
</feature>
<evidence type="ECO:0000256" key="2">
    <source>
        <dbReference type="ARBA" id="ARBA00006476"/>
    </source>
</evidence>
<keyword evidence="5 7" id="KW-0472">Membrane</keyword>
<evidence type="ECO:0000313" key="12">
    <source>
        <dbReference type="WBParaSite" id="TMUE_3000014715.1"/>
    </source>
</evidence>
<proteinExistence type="inferred from homology"/>
<comment type="similarity">
    <text evidence="2">Belongs to the synaptophysin/synaptobrevin family.</text>
</comment>
<dbReference type="PANTHER" id="PTHR10306">
    <property type="entry name" value="SYNAPTOPHYSIN"/>
    <property type="match status" value="1"/>
</dbReference>
<feature type="region of interest" description="Disordered" evidence="8">
    <location>
        <begin position="229"/>
        <end position="251"/>
    </location>
</feature>
<feature type="transmembrane region" description="Helical" evidence="9">
    <location>
        <begin position="97"/>
        <end position="119"/>
    </location>
</feature>
<keyword evidence="11" id="KW-1185">Reference proteome</keyword>
<dbReference type="Proteomes" id="UP000046395">
    <property type="component" value="Unassembled WGS sequence"/>
</dbReference>
<evidence type="ECO:0000256" key="6">
    <source>
        <dbReference type="ARBA" id="ARBA00023180"/>
    </source>
</evidence>
<evidence type="ECO:0000256" key="3">
    <source>
        <dbReference type="ARBA" id="ARBA00022692"/>
    </source>
</evidence>
<evidence type="ECO:0000259" key="10">
    <source>
        <dbReference type="PROSITE" id="PS51225"/>
    </source>
</evidence>
<comment type="subcellular location">
    <subcellularLocation>
        <location evidence="1">Membrane</location>
        <topology evidence="1">Multi-pass membrane protein</topology>
    </subcellularLocation>
</comment>
<dbReference type="PRINTS" id="PR00220">
    <property type="entry name" value="SYNAPTOPHYSN"/>
</dbReference>
<dbReference type="Pfam" id="PF01284">
    <property type="entry name" value="MARVEL"/>
    <property type="match status" value="1"/>
</dbReference>
<evidence type="ECO:0000256" key="4">
    <source>
        <dbReference type="ARBA" id="ARBA00022989"/>
    </source>
</evidence>
<protein>
    <submittedName>
        <fullName evidence="12">MARVEL domain-containing protein</fullName>
    </submittedName>
</protein>
<dbReference type="InterPro" id="IPR008253">
    <property type="entry name" value="Marvel"/>
</dbReference>
<feature type="transmembrane region" description="Helical" evidence="9">
    <location>
        <begin position="21"/>
        <end position="44"/>
    </location>
</feature>
<dbReference type="PANTHER" id="PTHR10306:SF17">
    <property type="entry name" value="MARVEL DOMAIN-CONTAINING PROTEIN"/>
    <property type="match status" value="1"/>
</dbReference>
<dbReference type="InterPro" id="IPR001285">
    <property type="entry name" value="Synaptophysin/porin"/>
</dbReference>
<dbReference type="GO" id="GO:0030672">
    <property type="term" value="C:synaptic vesicle membrane"/>
    <property type="evidence" value="ECO:0007669"/>
    <property type="project" value="TreeGrafter"/>
</dbReference>
<keyword evidence="6" id="KW-0325">Glycoprotein</keyword>
<keyword evidence="4 9" id="KW-1133">Transmembrane helix</keyword>
<feature type="transmembrane region" description="Helical" evidence="9">
    <location>
        <begin position="131"/>
        <end position="154"/>
    </location>
</feature>
<dbReference type="WBParaSite" id="TMUE_3000014715.1">
    <property type="protein sequence ID" value="TMUE_3000014715.1"/>
    <property type="gene ID" value="WBGene00293199"/>
</dbReference>
<evidence type="ECO:0000256" key="5">
    <source>
        <dbReference type="ARBA" id="ARBA00023136"/>
    </source>
</evidence>
<evidence type="ECO:0000256" key="7">
    <source>
        <dbReference type="PROSITE-ProRule" id="PRU00581"/>
    </source>
</evidence>
<evidence type="ECO:0000256" key="9">
    <source>
        <dbReference type="SAM" id="Phobius"/>
    </source>
</evidence>
<feature type="domain" description="MARVEL" evidence="10">
    <location>
        <begin position="12"/>
        <end position="223"/>
    </location>
</feature>
<dbReference type="STRING" id="70415.A0A5S6R5C0"/>
<evidence type="ECO:0000256" key="1">
    <source>
        <dbReference type="ARBA" id="ARBA00004141"/>
    </source>
</evidence>
<keyword evidence="3 7" id="KW-0812">Transmembrane</keyword>
<dbReference type="AlphaFoldDB" id="A0A5S6R5C0"/>
<reference evidence="12" key="1">
    <citation type="submission" date="2019-12" db="UniProtKB">
        <authorList>
            <consortium name="WormBaseParasite"/>
        </authorList>
    </citation>
    <scope>IDENTIFICATION</scope>
</reference>
<accession>A0A5S6R5C0</accession>
<sequence>MAELLSQMNTRILKEPLGFIRVIEFPMVILAFATTAGYAASMLVQYSCFGEKEYSNEYHLDWSYPFDLPVYGLASNFCDPKSQTVYPFGEGAVSQSQFFVCTGILSFLYILGILCVYLFQLEKYETDNRWPVVDFLITVVLAIFWFIASCAWAAGVSTLKSITDPMTVKVKLISISVLCASKDHACAFPTEWNYASLNVSLIAGFACFFLFASNLWFIWKETEWFKSRQPPSASMAPSSMPQQSASYSGPR</sequence>
<name>A0A5S6R5C0_TRIMR</name>
<evidence type="ECO:0000313" key="11">
    <source>
        <dbReference type="Proteomes" id="UP000046395"/>
    </source>
</evidence>
<evidence type="ECO:0000256" key="8">
    <source>
        <dbReference type="SAM" id="MobiDB-lite"/>
    </source>
</evidence>
<organism evidence="11 12">
    <name type="scientific">Trichuris muris</name>
    <name type="common">Mouse whipworm</name>
    <dbReference type="NCBI Taxonomy" id="70415"/>
    <lineage>
        <taxon>Eukaryota</taxon>
        <taxon>Metazoa</taxon>
        <taxon>Ecdysozoa</taxon>
        <taxon>Nematoda</taxon>
        <taxon>Enoplea</taxon>
        <taxon>Dorylaimia</taxon>
        <taxon>Trichinellida</taxon>
        <taxon>Trichuridae</taxon>
        <taxon>Trichuris</taxon>
    </lineage>
</organism>